<feature type="chain" id="PRO_5045285903" description="DUF1311 domain-containing protein" evidence="1">
    <location>
        <begin position="26"/>
        <end position="127"/>
    </location>
</feature>
<dbReference type="Proteomes" id="UP000706039">
    <property type="component" value="Unassembled WGS sequence"/>
</dbReference>
<feature type="signal peptide" evidence="1">
    <location>
        <begin position="1"/>
        <end position="25"/>
    </location>
</feature>
<name>A0ABS7PKV8_9SPHN</name>
<dbReference type="RefSeq" id="WP_222988995.1">
    <property type="nucleotide sequence ID" value="NZ_JAINVV010000003.1"/>
</dbReference>
<protein>
    <recommendedName>
        <fullName evidence="4">DUF1311 domain-containing protein</fullName>
    </recommendedName>
</protein>
<accession>A0ABS7PKV8</accession>
<comment type="caution">
    <text evidence="2">The sequence shown here is derived from an EMBL/GenBank/DDBJ whole genome shotgun (WGS) entry which is preliminary data.</text>
</comment>
<evidence type="ECO:0000313" key="2">
    <source>
        <dbReference type="EMBL" id="MBY8821922.1"/>
    </source>
</evidence>
<evidence type="ECO:0008006" key="4">
    <source>
        <dbReference type="Google" id="ProtNLM"/>
    </source>
</evidence>
<keyword evidence="1" id="KW-0732">Signal</keyword>
<evidence type="ECO:0000313" key="3">
    <source>
        <dbReference type="Proteomes" id="UP000706039"/>
    </source>
</evidence>
<gene>
    <name evidence="2" type="ORF">K7G82_06445</name>
</gene>
<evidence type="ECO:0000256" key="1">
    <source>
        <dbReference type="SAM" id="SignalP"/>
    </source>
</evidence>
<organism evidence="2 3">
    <name type="scientific">Sphingomonas colocasiae</name>
    <dbReference type="NCBI Taxonomy" id="1848973"/>
    <lineage>
        <taxon>Bacteria</taxon>
        <taxon>Pseudomonadati</taxon>
        <taxon>Pseudomonadota</taxon>
        <taxon>Alphaproteobacteria</taxon>
        <taxon>Sphingomonadales</taxon>
        <taxon>Sphingomonadaceae</taxon>
        <taxon>Sphingomonas</taxon>
    </lineage>
</organism>
<sequence length="127" mass="13443">MPSRFPATVVAALAAIAFAVPAAHSAEPASDLSEALRQCATGHALGLAAKQADDGPDRIAETALQLCYQENMEAQNAFRAEQMRQEPGLGADELVGRWDRRREQLRAALIEAIRACRTGGGGRCGPS</sequence>
<dbReference type="EMBL" id="JAINVV010000003">
    <property type="protein sequence ID" value="MBY8821922.1"/>
    <property type="molecule type" value="Genomic_DNA"/>
</dbReference>
<proteinExistence type="predicted"/>
<reference evidence="2 3" key="1">
    <citation type="submission" date="2021-08" db="EMBL/GenBank/DDBJ databases">
        <authorList>
            <person name="Tuo L."/>
        </authorList>
    </citation>
    <scope>NUCLEOTIDE SEQUENCE [LARGE SCALE GENOMIC DNA]</scope>
    <source>
        <strain evidence="2 3">JCM 31229</strain>
    </source>
</reference>
<keyword evidence="3" id="KW-1185">Reference proteome</keyword>